<dbReference type="InterPro" id="IPR003961">
    <property type="entry name" value="FN3_dom"/>
</dbReference>
<organism evidence="2 3">
    <name type="scientific">Aequorivita echinoideorum</name>
    <dbReference type="NCBI Taxonomy" id="1549647"/>
    <lineage>
        <taxon>Bacteria</taxon>
        <taxon>Pseudomonadati</taxon>
        <taxon>Bacteroidota</taxon>
        <taxon>Flavobacteriia</taxon>
        <taxon>Flavobacteriales</taxon>
        <taxon>Flavobacteriaceae</taxon>
        <taxon>Aequorivita</taxon>
    </lineage>
</organism>
<name>A0ABS5S2V7_9FLAO</name>
<dbReference type="EMBL" id="JAHCTB010000002">
    <property type="protein sequence ID" value="MBT0607509.1"/>
    <property type="molecule type" value="Genomic_DNA"/>
</dbReference>
<proteinExistence type="predicted"/>
<dbReference type="CDD" id="cd00063">
    <property type="entry name" value="FN3"/>
    <property type="match status" value="1"/>
</dbReference>
<dbReference type="SUPFAM" id="SSF48695">
    <property type="entry name" value="Multiheme cytochromes"/>
    <property type="match status" value="1"/>
</dbReference>
<dbReference type="Proteomes" id="UP001297092">
    <property type="component" value="Unassembled WGS sequence"/>
</dbReference>
<dbReference type="RefSeq" id="WP_214112373.1">
    <property type="nucleotide sequence ID" value="NZ_JAHCTB010000002.1"/>
</dbReference>
<gene>
    <name evidence="2" type="ORF">KIV10_04890</name>
</gene>
<reference evidence="2 3" key="1">
    <citation type="submission" date="2021-05" db="EMBL/GenBank/DDBJ databases">
        <title>Aequorivita echinoideorum JCM 30378 genome.</title>
        <authorList>
            <person name="Zhang H."/>
            <person name="Li C."/>
        </authorList>
    </citation>
    <scope>NUCLEOTIDE SEQUENCE [LARGE SCALE GENOMIC DNA]</scope>
    <source>
        <strain evidence="2 3">JCM30378</strain>
    </source>
</reference>
<evidence type="ECO:0000313" key="3">
    <source>
        <dbReference type="Proteomes" id="UP001297092"/>
    </source>
</evidence>
<dbReference type="SUPFAM" id="SSF49265">
    <property type="entry name" value="Fibronectin type III"/>
    <property type="match status" value="1"/>
</dbReference>
<dbReference type="PROSITE" id="PS50853">
    <property type="entry name" value="FN3"/>
    <property type="match status" value="1"/>
</dbReference>
<comment type="caution">
    <text evidence="2">The sequence shown here is derived from an EMBL/GenBank/DDBJ whole genome shotgun (WGS) entry which is preliminary data.</text>
</comment>
<dbReference type="Pfam" id="PF00041">
    <property type="entry name" value="fn3"/>
    <property type="match status" value="1"/>
</dbReference>
<dbReference type="InterPro" id="IPR036909">
    <property type="entry name" value="Cyt_c-like_dom_sf"/>
</dbReference>
<evidence type="ECO:0000259" key="1">
    <source>
        <dbReference type="PROSITE" id="PS50853"/>
    </source>
</evidence>
<dbReference type="SUPFAM" id="SSF46626">
    <property type="entry name" value="Cytochrome c"/>
    <property type="match status" value="1"/>
</dbReference>
<dbReference type="PROSITE" id="PS51257">
    <property type="entry name" value="PROKAR_LIPOPROTEIN"/>
    <property type="match status" value="1"/>
</dbReference>
<sequence>MKQLHFLFFGIFFILFSCGKDDETYQNIDSENPSAPSNLVASDETETSLRLTWDASTDNIGVTGYRIYQDGNNDFTFVSQTSAVIEGLLPGNSYSFYVTAIDEEENESAPSNTVNTFTVDTPLSFLPLLSEMGIFSGSLSNLQPASGVQLYEINSTLFTDYAKKQRLIRLPAGQKMSYNNSDYLPQFPDNTLISKTFYYFIDETNPSLGKKIIETRVMLKVNGAWLVGDYIWNSEQTEATYRESGSIESISYIDASGQTQNINYQIPSKQDCFTCHNNNSQTFPIGLKLRSLNFTPSYTSQNQLEYLTANGFLEGVNASNISVLPDWTNTSLLLDDRARAYMDVNCAHCHQPGGSVPSTFGLDLRFETLFENTGIYANRGEIVARFQSTVPTYRMPQLGRTIVHEEALQMLDEYIESLD</sequence>
<evidence type="ECO:0000313" key="2">
    <source>
        <dbReference type="EMBL" id="MBT0607509.1"/>
    </source>
</evidence>
<dbReference type="InterPro" id="IPR036280">
    <property type="entry name" value="Multihaem_cyt_sf"/>
</dbReference>
<feature type="domain" description="Fibronectin type-III" evidence="1">
    <location>
        <begin position="35"/>
        <end position="124"/>
    </location>
</feature>
<dbReference type="InterPro" id="IPR013783">
    <property type="entry name" value="Ig-like_fold"/>
</dbReference>
<dbReference type="InterPro" id="IPR036116">
    <property type="entry name" value="FN3_sf"/>
</dbReference>
<accession>A0ABS5S2V7</accession>
<keyword evidence="3" id="KW-1185">Reference proteome</keyword>
<dbReference type="Gene3D" id="2.60.40.10">
    <property type="entry name" value="Immunoglobulins"/>
    <property type="match status" value="1"/>
</dbReference>
<protein>
    <submittedName>
        <fullName evidence="2">Fibronectin type III domain-containing protein</fullName>
    </submittedName>
</protein>
<dbReference type="SMART" id="SM00060">
    <property type="entry name" value="FN3"/>
    <property type="match status" value="1"/>
</dbReference>